<dbReference type="Proteomes" id="UP001230908">
    <property type="component" value="Unassembled WGS sequence"/>
</dbReference>
<evidence type="ECO:0000259" key="4">
    <source>
        <dbReference type="Pfam" id="PF20789"/>
    </source>
</evidence>
<dbReference type="InterPro" id="IPR049450">
    <property type="entry name" value="ACOT8-like_C"/>
</dbReference>
<sequence>MNPGTVADLIEPEPCGPGLFRGTPQDTPSLRLFGGLVAAQAVVAAGRSLTGGKVVHSVHARFLRPGDSALPVEYAVEVVKDGRAFAAAQVTGRQRGRTLFSATVSAQVPEEWPEHQDPMPDAGDPSRCPSGHPLMARMSPRDPELYRRRFAGLDLRYVDDGLRSAAGAPMPARWWWRVDPKLPDDPLLHQAMLAYLTDFTVLGAALRPHRAGFEDPALESASLDHVLWYLRPLRADGWLLCDQESPSAGGGRGLGVARVFAEDGRLVALVAQEGMLRIPPSADGR</sequence>
<dbReference type="RefSeq" id="WP_308710991.1">
    <property type="nucleotide sequence ID" value="NZ_JAVHUY010000003.1"/>
</dbReference>
<dbReference type="Gene3D" id="2.40.160.210">
    <property type="entry name" value="Acyl-CoA thioesterase, double hotdog domain"/>
    <property type="match status" value="1"/>
</dbReference>
<dbReference type="CDD" id="cd03444">
    <property type="entry name" value="Thioesterase_II_repeat1"/>
    <property type="match status" value="1"/>
</dbReference>
<protein>
    <submittedName>
        <fullName evidence="5">Thioesterase family protein</fullName>
    </submittedName>
</protein>
<evidence type="ECO:0000256" key="1">
    <source>
        <dbReference type="ARBA" id="ARBA00006538"/>
    </source>
</evidence>
<comment type="similarity">
    <text evidence="1">Belongs to the C/M/P thioester hydrolase family.</text>
</comment>
<evidence type="ECO:0000256" key="2">
    <source>
        <dbReference type="ARBA" id="ARBA00022801"/>
    </source>
</evidence>
<dbReference type="EMBL" id="JAVHUY010000003">
    <property type="protein sequence ID" value="MDQ7903716.1"/>
    <property type="molecule type" value="Genomic_DNA"/>
</dbReference>
<feature type="domain" description="Acyl-CoA thioesterase-like C-terminal" evidence="4">
    <location>
        <begin position="143"/>
        <end position="275"/>
    </location>
</feature>
<dbReference type="InterPro" id="IPR042171">
    <property type="entry name" value="Acyl-CoA_hotdog"/>
</dbReference>
<evidence type="ECO:0000313" key="6">
    <source>
        <dbReference type="Proteomes" id="UP001230908"/>
    </source>
</evidence>
<evidence type="ECO:0000259" key="3">
    <source>
        <dbReference type="Pfam" id="PF13622"/>
    </source>
</evidence>
<keyword evidence="6" id="KW-1185">Reference proteome</keyword>
<dbReference type="Pfam" id="PF20789">
    <property type="entry name" value="4HBT_3C"/>
    <property type="match status" value="1"/>
</dbReference>
<keyword evidence="2" id="KW-0378">Hydrolase</keyword>
<feature type="domain" description="Acyl-CoA thioesterase-like N-terminal HotDog" evidence="3">
    <location>
        <begin position="26"/>
        <end position="105"/>
    </location>
</feature>
<comment type="caution">
    <text evidence="5">The sequence shown here is derived from an EMBL/GenBank/DDBJ whole genome shotgun (WGS) entry which is preliminary data.</text>
</comment>
<dbReference type="InterPro" id="IPR049449">
    <property type="entry name" value="TesB_ACOT8-like_N"/>
</dbReference>
<name>A0ABU0Z9H9_9ACTN</name>
<dbReference type="InterPro" id="IPR003703">
    <property type="entry name" value="Acyl_CoA_thio"/>
</dbReference>
<accession>A0ABU0Z9H9</accession>
<dbReference type="InterPro" id="IPR029069">
    <property type="entry name" value="HotDog_dom_sf"/>
</dbReference>
<gene>
    <name evidence="5" type="ORF">RB614_04195</name>
</gene>
<reference evidence="5 6" key="1">
    <citation type="submission" date="2023-08" db="EMBL/GenBank/DDBJ databases">
        <title>Phytohabitans sansha sp. nov., isolated from marine sediment.</title>
        <authorList>
            <person name="Zhao Y."/>
            <person name="Yi K."/>
        </authorList>
    </citation>
    <scope>NUCLEOTIDE SEQUENCE [LARGE SCALE GENOMIC DNA]</scope>
    <source>
        <strain evidence="5 6">ZYX-F-186</strain>
    </source>
</reference>
<dbReference type="PANTHER" id="PTHR11066:SF34">
    <property type="entry name" value="ACYL-COENZYME A THIOESTERASE 8"/>
    <property type="match status" value="1"/>
</dbReference>
<dbReference type="Pfam" id="PF13622">
    <property type="entry name" value="4HBT_3"/>
    <property type="match status" value="1"/>
</dbReference>
<dbReference type="SUPFAM" id="SSF54637">
    <property type="entry name" value="Thioesterase/thiol ester dehydrase-isomerase"/>
    <property type="match status" value="2"/>
</dbReference>
<proteinExistence type="inferred from homology"/>
<dbReference type="PANTHER" id="PTHR11066">
    <property type="entry name" value="ACYL-COA THIOESTERASE"/>
    <property type="match status" value="1"/>
</dbReference>
<organism evidence="5 6">
    <name type="scientific">Phytohabitans maris</name>
    <dbReference type="NCBI Taxonomy" id="3071409"/>
    <lineage>
        <taxon>Bacteria</taxon>
        <taxon>Bacillati</taxon>
        <taxon>Actinomycetota</taxon>
        <taxon>Actinomycetes</taxon>
        <taxon>Micromonosporales</taxon>
        <taxon>Micromonosporaceae</taxon>
    </lineage>
</organism>
<dbReference type="CDD" id="cd03445">
    <property type="entry name" value="Thioesterase_II_repeat2"/>
    <property type="match status" value="1"/>
</dbReference>
<evidence type="ECO:0000313" key="5">
    <source>
        <dbReference type="EMBL" id="MDQ7903716.1"/>
    </source>
</evidence>